<dbReference type="CDD" id="cd00448">
    <property type="entry name" value="YjgF_YER057c_UK114_family"/>
    <property type="match status" value="1"/>
</dbReference>
<dbReference type="GO" id="GO:0019239">
    <property type="term" value="F:deaminase activity"/>
    <property type="evidence" value="ECO:0007669"/>
    <property type="project" value="TreeGrafter"/>
</dbReference>
<proteinExistence type="inferred from homology"/>
<sequence length="128" mass="13468">MEKEVVSTAAAPAAIGPYSQAIKLANLVFTSGQIPLDPATGTMIAGGIEEQARRVMENIKAVLEAGGSSFAKVVKTTCFLKDMNDFAKFNTVYQEYFGSDGAPARSCVAVAELPKGALCEVEAIAYID</sequence>
<accession>A0A348AJ75</accession>
<dbReference type="Pfam" id="PF01042">
    <property type="entry name" value="Ribonuc_L-PSP"/>
    <property type="match status" value="1"/>
</dbReference>
<dbReference type="PANTHER" id="PTHR11803">
    <property type="entry name" value="2-IMINOBUTANOATE/2-IMINOPROPANOATE DEAMINASE RIDA"/>
    <property type="match status" value="1"/>
</dbReference>
<keyword evidence="2" id="KW-0378">Hydrolase</keyword>
<dbReference type="GO" id="GO:0005829">
    <property type="term" value="C:cytosol"/>
    <property type="evidence" value="ECO:0007669"/>
    <property type="project" value="TreeGrafter"/>
</dbReference>
<dbReference type="PANTHER" id="PTHR11803:SF58">
    <property type="entry name" value="PROTEIN HMF1-RELATED"/>
    <property type="match status" value="1"/>
</dbReference>
<reference evidence="2 3" key="1">
    <citation type="journal article" date="2018" name="Int. J. Syst. Evol. Microbiol.">
        <title>Methylomusa anaerophila gen. nov., sp. nov., an anaerobic methanol-utilizing bacterium isolated from a microbial fuel cell.</title>
        <authorList>
            <person name="Amano N."/>
            <person name="Yamamuro A."/>
            <person name="Miyahara M."/>
            <person name="Kouzuma A."/>
            <person name="Abe T."/>
            <person name="Watanabe K."/>
        </authorList>
    </citation>
    <scope>NUCLEOTIDE SEQUENCE [LARGE SCALE GENOMIC DNA]</scope>
    <source>
        <strain evidence="2 3">MMFC1</strain>
    </source>
</reference>
<dbReference type="InterPro" id="IPR035959">
    <property type="entry name" value="RutC-like_sf"/>
</dbReference>
<dbReference type="FunFam" id="3.30.1330.40:FF:000001">
    <property type="entry name" value="L-PSP family endoribonuclease"/>
    <property type="match status" value="1"/>
</dbReference>
<dbReference type="OrthoDB" id="9803101at2"/>
<dbReference type="EMBL" id="AP018449">
    <property type="protein sequence ID" value="BBB91123.1"/>
    <property type="molecule type" value="Genomic_DNA"/>
</dbReference>
<dbReference type="SUPFAM" id="SSF55298">
    <property type="entry name" value="YjgF-like"/>
    <property type="match status" value="1"/>
</dbReference>
<evidence type="ECO:0000313" key="2">
    <source>
        <dbReference type="EMBL" id="BBB91123.1"/>
    </source>
</evidence>
<dbReference type="Gene3D" id="3.30.1330.40">
    <property type="entry name" value="RutC-like"/>
    <property type="match status" value="1"/>
</dbReference>
<gene>
    <name evidence="2" type="primary">yabJ_2</name>
    <name evidence="2" type="ORF">MAMMFC1_01792</name>
</gene>
<keyword evidence="3" id="KW-1185">Reference proteome</keyword>
<dbReference type="InterPro" id="IPR006056">
    <property type="entry name" value="RidA"/>
</dbReference>
<dbReference type="NCBIfam" id="TIGR00004">
    <property type="entry name" value="Rid family detoxifying hydrolase"/>
    <property type="match status" value="1"/>
</dbReference>
<dbReference type="RefSeq" id="WP_126308186.1">
    <property type="nucleotide sequence ID" value="NZ_AP018449.1"/>
</dbReference>
<organism evidence="2 3">
    <name type="scientific">Methylomusa anaerophila</name>
    <dbReference type="NCBI Taxonomy" id="1930071"/>
    <lineage>
        <taxon>Bacteria</taxon>
        <taxon>Bacillati</taxon>
        <taxon>Bacillota</taxon>
        <taxon>Negativicutes</taxon>
        <taxon>Selenomonadales</taxon>
        <taxon>Sporomusaceae</taxon>
        <taxon>Methylomusa</taxon>
    </lineage>
</organism>
<dbReference type="InterPro" id="IPR006175">
    <property type="entry name" value="YjgF/YER057c/UK114"/>
</dbReference>
<dbReference type="KEGG" id="mana:MAMMFC1_01792"/>
<protein>
    <submittedName>
        <fullName evidence="2">Enamine/imine deaminase</fullName>
        <ecNumber evidence="2">3.5.4.-</ecNumber>
    </submittedName>
</protein>
<name>A0A348AJ75_9FIRM</name>
<evidence type="ECO:0000256" key="1">
    <source>
        <dbReference type="ARBA" id="ARBA00010552"/>
    </source>
</evidence>
<evidence type="ECO:0000313" key="3">
    <source>
        <dbReference type="Proteomes" id="UP000276437"/>
    </source>
</evidence>
<dbReference type="EC" id="3.5.4.-" evidence="2"/>
<dbReference type="Proteomes" id="UP000276437">
    <property type="component" value="Chromosome"/>
</dbReference>
<comment type="similarity">
    <text evidence="1">Belongs to the RutC family.</text>
</comment>
<dbReference type="AlphaFoldDB" id="A0A348AJ75"/>